<keyword evidence="3" id="KW-1185">Reference proteome</keyword>
<organism evidence="2 3">
    <name type="scientific">Methanobrevibacter arboriphilus JCM 13429 = DSM 1125</name>
    <dbReference type="NCBI Taxonomy" id="1300164"/>
    <lineage>
        <taxon>Archaea</taxon>
        <taxon>Methanobacteriati</taxon>
        <taxon>Methanobacteriota</taxon>
        <taxon>Methanomada group</taxon>
        <taxon>Methanobacteria</taxon>
        <taxon>Methanobacteriales</taxon>
        <taxon>Methanobacteriaceae</taxon>
        <taxon>Methanobrevibacter</taxon>
    </lineage>
</organism>
<accession>A0A1V6N1A0</accession>
<reference evidence="2 3" key="1">
    <citation type="submission" date="2014-12" db="EMBL/GenBank/DDBJ databases">
        <title>Genome sequence of Methanobrevibacter arboriphilicus DH1, DSM1125.</title>
        <authorList>
            <person name="Poehlein A."/>
            <person name="Thauer R.K."/>
            <person name="Seedorf H."/>
            <person name="Daniel R."/>
        </authorList>
    </citation>
    <scope>NUCLEOTIDE SEQUENCE [LARGE SCALE GENOMIC DNA]</scope>
    <source>
        <strain evidence="2 3">DH1</strain>
    </source>
</reference>
<evidence type="ECO:0000313" key="3">
    <source>
        <dbReference type="Proteomes" id="UP000191661"/>
    </source>
</evidence>
<dbReference type="GO" id="GO:0043023">
    <property type="term" value="F:ribosomal large subunit binding"/>
    <property type="evidence" value="ECO:0007669"/>
    <property type="project" value="InterPro"/>
</dbReference>
<protein>
    <submittedName>
        <fullName evidence="2">NMD3-like protein</fullName>
    </submittedName>
</protein>
<gene>
    <name evidence="2" type="ORF">MBBAR_20c00120</name>
</gene>
<dbReference type="InterPro" id="IPR039768">
    <property type="entry name" value="Nmd3"/>
</dbReference>
<dbReference type="RefSeq" id="WP_080460770.1">
    <property type="nucleotide sequence ID" value="NZ_JXMW01000020.1"/>
</dbReference>
<dbReference type="EMBL" id="JXMW01000020">
    <property type="protein sequence ID" value="OQD58333.1"/>
    <property type="molecule type" value="Genomic_DNA"/>
</dbReference>
<dbReference type="PANTHER" id="PTHR12746">
    <property type="entry name" value="NONSENSE-MEDIATED MRNA DECAY PROTEIN 3"/>
    <property type="match status" value="1"/>
</dbReference>
<comment type="caution">
    <text evidence="2">The sequence shown here is derived from an EMBL/GenBank/DDBJ whole genome shotgun (WGS) entry which is preliminary data.</text>
</comment>
<name>A0A1V6N1A0_METAZ</name>
<evidence type="ECO:0000313" key="2">
    <source>
        <dbReference type="EMBL" id="OQD58333.1"/>
    </source>
</evidence>
<dbReference type="Proteomes" id="UP000191661">
    <property type="component" value="Unassembled WGS sequence"/>
</dbReference>
<proteinExistence type="predicted"/>
<dbReference type="GO" id="GO:0005737">
    <property type="term" value="C:cytoplasm"/>
    <property type="evidence" value="ECO:0007669"/>
    <property type="project" value="TreeGrafter"/>
</dbReference>
<dbReference type="OrthoDB" id="15051at2157"/>
<sequence>MFCPECGNTKSPIIEGICQNCFLKKISILEIPENIEVVVCAHCNAKFEEGKWKESEIPEEEIIYRALERSINVDPHISQDKLEIELEIIQMRGTIAECYIEAEAEIFGETIKQSFESEVRLLRNVCPNCSKQQSGYYESVVQFRADNRELTQYEMDKADKIIDKTLNNRFYKDKLAYLVQKTKLKEGYDYYIGSYKSGKKIADAIKEEFGGIINESPRLISQDKSTGKGLYRIWILIRLPKFKKGDFIKYNDKYWEIINIDGKRILIQDLDTFEKIPLQWKEYENIEYIKEEKSIQTTTLISKSPLNMQILDPDDYTVVDIPIINEYFNEVNIGDEVKIIKIENQLYLLQTEK</sequence>
<dbReference type="InterPro" id="IPR007064">
    <property type="entry name" value="Nmd3_N"/>
</dbReference>
<feature type="domain" description="Nmd3 N-terminal" evidence="1">
    <location>
        <begin position="3"/>
        <end position="239"/>
    </location>
</feature>
<dbReference type="PANTHER" id="PTHR12746:SF2">
    <property type="entry name" value="60S RIBOSOMAL EXPORT PROTEIN NMD3"/>
    <property type="match status" value="1"/>
</dbReference>
<dbReference type="Pfam" id="PF04981">
    <property type="entry name" value="NMD3"/>
    <property type="match status" value="1"/>
</dbReference>
<evidence type="ECO:0000259" key="1">
    <source>
        <dbReference type="Pfam" id="PF04981"/>
    </source>
</evidence>
<dbReference type="AlphaFoldDB" id="A0A1V6N1A0"/>